<reference evidence="11 12" key="1">
    <citation type="submission" date="2019-06" db="EMBL/GenBank/DDBJ databases">
        <title>Sequencing the genomes of 1000 actinobacteria strains.</title>
        <authorList>
            <person name="Klenk H.-P."/>
        </authorList>
    </citation>
    <scope>NUCLEOTIDE SEQUENCE [LARGE SCALE GENOMIC DNA]</scope>
    <source>
        <strain evidence="11 12">DSM 44826</strain>
    </source>
</reference>
<protein>
    <submittedName>
        <fullName evidence="11">Cell division protein FtsQ</fullName>
    </submittedName>
</protein>
<dbReference type="PANTHER" id="PTHR37820">
    <property type="entry name" value="CELL DIVISION PROTEIN DIVIB"/>
    <property type="match status" value="1"/>
</dbReference>
<dbReference type="AlphaFoldDB" id="A0A561UM56"/>
<keyword evidence="12" id="KW-1185">Reference proteome</keyword>
<evidence type="ECO:0000313" key="11">
    <source>
        <dbReference type="EMBL" id="TWG00463.1"/>
    </source>
</evidence>
<evidence type="ECO:0000256" key="2">
    <source>
        <dbReference type="ARBA" id="ARBA00022475"/>
    </source>
</evidence>
<proteinExistence type="predicted"/>
<dbReference type="Pfam" id="PF08478">
    <property type="entry name" value="POTRA_1"/>
    <property type="match status" value="1"/>
</dbReference>
<keyword evidence="6 9" id="KW-0472">Membrane</keyword>
<evidence type="ECO:0000256" key="5">
    <source>
        <dbReference type="ARBA" id="ARBA00022989"/>
    </source>
</evidence>
<organism evidence="11 12">
    <name type="scientific">Kitasatospora viridis</name>
    <dbReference type="NCBI Taxonomy" id="281105"/>
    <lineage>
        <taxon>Bacteria</taxon>
        <taxon>Bacillati</taxon>
        <taxon>Actinomycetota</taxon>
        <taxon>Actinomycetes</taxon>
        <taxon>Kitasatosporales</taxon>
        <taxon>Streptomycetaceae</taxon>
        <taxon>Kitasatospora</taxon>
    </lineage>
</organism>
<dbReference type="InterPro" id="IPR005548">
    <property type="entry name" value="Cell_div_FtsQ/DivIB_C"/>
</dbReference>
<name>A0A561UM56_9ACTN</name>
<comment type="caution">
    <text evidence="11">The sequence shown here is derived from an EMBL/GenBank/DDBJ whole genome shotgun (WGS) entry which is preliminary data.</text>
</comment>
<dbReference type="Gene3D" id="3.10.20.310">
    <property type="entry name" value="membrane protein fhac"/>
    <property type="match status" value="1"/>
</dbReference>
<keyword evidence="5 9" id="KW-1133">Transmembrane helix</keyword>
<keyword evidence="7" id="KW-0131">Cell cycle</keyword>
<keyword evidence="3 11" id="KW-0132">Cell division</keyword>
<evidence type="ECO:0000256" key="3">
    <source>
        <dbReference type="ARBA" id="ARBA00022618"/>
    </source>
</evidence>
<dbReference type="InterPro" id="IPR034746">
    <property type="entry name" value="POTRA"/>
</dbReference>
<keyword evidence="2" id="KW-1003">Cell membrane</keyword>
<feature type="compositionally biased region" description="Basic and acidic residues" evidence="8">
    <location>
        <begin position="1"/>
        <end position="12"/>
    </location>
</feature>
<evidence type="ECO:0000256" key="6">
    <source>
        <dbReference type="ARBA" id="ARBA00023136"/>
    </source>
</evidence>
<dbReference type="Pfam" id="PF03799">
    <property type="entry name" value="FtsQ_DivIB_C"/>
    <property type="match status" value="1"/>
</dbReference>
<dbReference type="RefSeq" id="WP_170304991.1">
    <property type="nucleotide sequence ID" value="NZ_BAAAMZ010000014.1"/>
</dbReference>
<gene>
    <name evidence="11" type="ORF">FHX73_114341</name>
</gene>
<dbReference type="PANTHER" id="PTHR37820:SF1">
    <property type="entry name" value="CELL DIVISION PROTEIN FTSQ"/>
    <property type="match status" value="1"/>
</dbReference>
<sequence length="268" mass="28328">MADRPSGADREAAGTGGRAADEFAEDERDAAPLRLSRRGIAVLSGFVALLLAVAGWLFFFSSVLDVQDVAVQGLRNDQLTVDQVRQAIGPVGHGPLARVDLDAVQHRVEAIPRVARAEVWRGWPHTLRVKVIERQAVAAVKGPDGKFTQMDASGVSFATEATPPPGVPVVEVQLSQAAQDAAAALPESVLVQGAVQVAAGLPAEVAKQGPSMLVRSYDDIEVRLPNGVTVRWGSPERTDRKATVLRALLKRSAKVYDVTAPDAPAISG</sequence>
<comment type="subcellular location">
    <subcellularLocation>
        <location evidence="1">Membrane</location>
    </subcellularLocation>
</comment>
<evidence type="ECO:0000256" key="4">
    <source>
        <dbReference type="ARBA" id="ARBA00022692"/>
    </source>
</evidence>
<dbReference type="GO" id="GO:0051301">
    <property type="term" value="P:cell division"/>
    <property type="evidence" value="ECO:0007669"/>
    <property type="project" value="UniProtKB-KW"/>
</dbReference>
<dbReference type="GO" id="GO:0005886">
    <property type="term" value="C:plasma membrane"/>
    <property type="evidence" value="ECO:0007669"/>
    <property type="project" value="TreeGrafter"/>
</dbReference>
<evidence type="ECO:0000259" key="10">
    <source>
        <dbReference type="PROSITE" id="PS51779"/>
    </source>
</evidence>
<evidence type="ECO:0000313" key="12">
    <source>
        <dbReference type="Proteomes" id="UP000317940"/>
    </source>
</evidence>
<dbReference type="InterPro" id="IPR050487">
    <property type="entry name" value="FtsQ_DivIB"/>
</dbReference>
<dbReference type="InterPro" id="IPR013685">
    <property type="entry name" value="POTRA_FtsQ_type"/>
</dbReference>
<dbReference type="Proteomes" id="UP000317940">
    <property type="component" value="Unassembled WGS sequence"/>
</dbReference>
<keyword evidence="4 9" id="KW-0812">Transmembrane</keyword>
<evidence type="ECO:0000256" key="1">
    <source>
        <dbReference type="ARBA" id="ARBA00004370"/>
    </source>
</evidence>
<dbReference type="EMBL" id="VIWT01000001">
    <property type="protein sequence ID" value="TWG00463.1"/>
    <property type="molecule type" value="Genomic_DNA"/>
</dbReference>
<evidence type="ECO:0000256" key="7">
    <source>
        <dbReference type="ARBA" id="ARBA00023306"/>
    </source>
</evidence>
<feature type="domain" description="POTRA" evidence="10">
    <location>
        <begin position="64"/>
        <end position="134"/>
    </location>
</feature>
<feature type="transmembrane region" description="Helical" evidence="9">
    <location>
        <begin position="40"/>
        <end position="59"/>
    </location>
</feature>
<dbReference type="PROSITE" id="PS51779">
    <property type="entry name" value="POTRA"/>
    <property type="match status" value="1"/>
</dbReference>
<evidence type="ECO:0000256" key="9">
    <source>
        <dbReference type="SAM" id="Phobius"/>
    </source>
</evidence>
<evidence type="ECO:0000256" key="8">
    <source>
        <dbReference type="SAM" id="MobiDB-lite"/>
    </source>
</evidence>
<accession>A0A561UM56</accession>
<feature type="region of interest" description="Disordered" evidence="8">
    <location>
        <begin position="1"/>
        <end position="24"/>
    </location>
</feature>